<keyword evidence="4" id="KW-1185">Reference proteome</keyword>
<dbReference type="InterPro" id="IPR001611">
    <property type="entry name" value="Leu-rich_rpt"/>
</dbReference>
<dbReference type="PROSITE" id="PS51450">
    <property type="entry name" value="LRR"/>
    <property type="match status" value="1"/>
</dbReference>
<evidence type="ECO:0000256" key="1">
    <source>
        <dbReference type="ARBA" id="ARBA00022614"/>
    </source>
</evidence>
<evidence type="ECO:0000313" key="4">
    <source>
        <dbReference type="Proteomes" id="UP000597762"/>
    </source>
</evidence>
<dbReference type="InterPro" id="IPR003591">
    <property type="entry name" value="Leu-rich_rpt_typical-subtyp"/>
</dbReference>
<keyword evidence="1" id="KW-0433">Leucine-rich repeat</keyword>
<evidence type="ECO:0000313" key="3">
    <source>
        <dbReference type="EMBL" id="CAE1284951.1"/>
    </source>
</evidence>
<dbReference type="InterPro" id="IPR032675">
    <property type="entry name" value="LRR_dom_sf"/>
</dbReference>
<dbReference type="SUPFAM" id="SSF52058">
    <property type="entry name" value="L domain-like"/>
    <property type="match status" value="1"/>
</dbReference>
<dbReference type="OrthoDB" id="1728874at2759"/>
<gene>
    <name evidence="3" type="ORF">SPHA_45041</name>
</gene>
<protein>
    <submittedName>
        <fullName evidence="3">Leucine-rich repeat-containing protein 57</fullName>
    </submittedName>
</protein>
<dbReference type="SMART" id="SM00369">
    <property type="entry name" value="LRR_TYP"/>
    <property type="match status" value="6"/>
</dbReference>
<dbReference type="InterPro" id="IPR050216">
    <property type="entry name" value="LRR_domain-containing"/>
</dbReference>
<accession>A0A812CUG8</accession>
<organism evidence="3 4">
    <name type="scientific">Acanthosepion pharaonis</name>
    <name type="common">Pharaoh cuttlefish</name>
    <name type="synonym">Sepia pharaonis</name>
    <dbReference type="NCBI Taxonomy" id="158019"/>
    <lineage>
        <taxon>Eukaryota</taxon>
        <taxon>Metazoa</taxon>
        <taxon>Spiralia</taxon>
        <taxon>Lophotrochozoa</taxon>
        <taxon>Mollusca</taxon>
        <taxon>Cephalopoda</taxon>
        <taxon>Coleoidea</taxon>
        <taxon>Decapodiformes</taxon>
        <taxon>Sepiida</taxon>
        <taxon>Sepiina</taxon>
        <taxon>Sepiidae</taxon>
        <taxon>Acanthosepion</taxon>
    </lineage>
</organism>
<comment type="caution">
    <text evidence="3">The sequence shown here is derived from an EMBL/GenBank/DDBJ whole genome shotgun (WGS) entry which is preliminary data.</text>
</comment>
<dbReference type="Pfam" id="PF00560">
    <property type="entry name" value="LRR_1"/>
    <property type="match status" value="1"/>
</dbReference>
<sequence length="227" mass="25783">MGNSNIKQHIETASKTGACQLSRMGLKELPPDLMRLTKNLRTLDVSHNKIQHLCPPNLGLFTMLRQLVVSDNQLHHLPDEEMKQLKKLECLSAEMNFLTSLPPAIASLANLRTVNLSKNLFQVFPEQLCCLKNLDAVDLSCNRITRFPANINELHAIELNLNQNQVSTLPEGLAECPRLKVLRLEENCLDITAFTPNIMKNSQVSVKMFVNKREFYLLNLKACFLFE</sequence>
<dbReference type="GO" id="GO:0005737">
    <property type="term" value="C:cytoplasm"/>
    <property type="evidence" value="ECO:0007669"/>
    <property type="project" value="TreeGrafter"/>
</dbReference>
<name>A0A812CUG8_ACAPH</name>
<evidence type="ECO:0000256" key="2">
    <source>
        <dbReference type="ARBA" id="ARBA00022737"/>
    </source>
</evidence>
<dbReference type="PANTHER" id="PTHR48051">
    <property type="match status" value="1"/>
</dbReference>
<keyword evidence="2" id="KW-0677">Repeat</keyword>
<dbReference type="AlphaFoldDB" id="A0A812CUG8"/>
<dbReference type="Proteomes" id="UP000597762">
    <property type="component" value="Unassembled WGS sequence"/>
</dbReference>
<reference evidence="3" key="1">
    <citation type="submission" date="2021-01" db="EMBL/GenBank/DDBJ databases">
        <authorList>
            <person name="Li R."/>
            <person name="Bekaert M."/>
        </authorList>
    </citation>
    <scope>NUCLEOTIDE SEQUENCE</scope>
    <source>
        <strain evidence="3">Farmed</strain>
    </source>
</reference>
<dbReference type="Gene3D" id="3.80.10.10">
    <property type="entry name" value="Ribonuclease Inhibitor"/>
    <property type="match status" value="2"/>
</dbReference>
<proteinExistence type="predicted"/>
<dbReference type="PANTHER" id="PTHR48051:SF54">
    <property type="entry name" value="LEUCINE-RICH REPEAT-CONTAINING PROTEIN"/>
    <property type="match status" value="1"/>
</dbReference>
<dbReference type="EMBL" id="CAHIKZ030002321">
    <property type="protein sequence ID" value="CAE1284951.1"/>
    <property type="molecule type" value="Genomic_DNA"/>
</dbReference>